<evidence type="ECO:0000313" key="2">
    <source>
        <dbReference type="Proteomes" id="UP000182658"/>
    </source>
</evidence>
<name>A0A1J7JL60_9PEZI</name>
<dbReference type="AlphaFoldDB" id="A0A1J7JL60"/>
<dbReference type="OrthoDB" id="10574008at2759"/>
<proteinExistence type="predicted"/>
<sequence>MEPGMSQDRDPGSQHLIYSQQHELPDTMDHHNDEQQIASLNMKVAVLLNKEENAVSFLSVAQCHTVINTLKRMQQARDNEIIQMLKPFIDSLDELILRLKAWKRLCHESGPYHPHAELIFKLEQLVNTELGMKPGSFELEGDILLAIEASNKILRALAVEKKYVGLSKPMSLLKHNVKQTMVDIQRFLNFIIAAHEPVPGARFRPSDALDATKGQVIVWKGRPFYIDPVDDDIVVCGPKHPMLKVPGSEWNKWFKLNPENCPPAHMERINFPDGAFHEFRERLREAHHVEYDNMAARGFALQDGLFYNAQQEAHFVKYKNRKNKGKSTNEQNEHVIDFEHAENLDWDMVTYLKMLDHKEIDYTLAPADSEEDYGPGFWWAVIPGSDVINFLHPGYRQGFAITNERIDHPCDFKIFKELEVDFSKMRMEPIEANGALTPYLYEDAATGDDFENAPEEVQHIPLGPFLREGLYLDARRDIMRIKGFNFVKPEFRRLY</sequence>
<accession>A0A1J7JL60</accession>
<protein>
    <submittedName>
        <fullName evidence="1">Uncharacterized protein</fullName>
    </submittedName>
</protein>
<evidence type="ECO:0000313" key="1">
    <source>
        <dbReference type="EMBL" id="OIW30584.1"/>
    </source>
</evidence>
<dbReference type="Proteomes" id="UP000182658">
    <property type="component" value="Unassembled WGS sequence"/>
</dbReference>
<keyword evidence="2" id="KW-1185">Reference proteome</keyword>
<reference evidence="1 2" key="1">
    <citation type="submission" date="2016-10" db="EMBL/GenBank/DDBJ databases">
        <title>Draft genome sequence of Coniochaeta ligniaria NRRL30616, a lignocellulolytic fungus for bioabatement of inhibitors in plant biomass hydrolysates.</title>
        <authorList>
            <consortium name="DOE Joint Genome Institute"/>
            <person name="Jimenez D.J."/>
            <person name="Hector R.E."/>
            <person name="Riley R."/>
            <person name="Sun H."/>
            <person name="Grigoriev I.V."/>
            <person name="Van Elsas J.D."/>
            <person name="Nichols N.N."/>
        </authorList>
    </citation>
    <scope>NUCLEOTIDE SEQUENCE [LARGE SCALE GENOMIC DNA]</scope>
    <source>
        <strain evidence="1 2">NRRL 30616</strain>
    </source>
</reference>
<dbReference type="InParanoid" id="A0A1J7JL60"/>
<gene>
    <name evidence="1" type="ORF">CONLIGDRAFT_630548</name>
</gene>
<organism evidence="1 2">
    <name type="scientific">Coniochaeta ligniaria NRRL 30616</name>
    <dbReference type="NCBI Taxonomy" id="1408157"/>
    <lineage>
        <taxon>Eukaryota</taxon>
        <taxon>Fungi</taxon>
        <taxon>Dikarya</taxon>
        <taxon>Ascomycota</taxon>
        <taxon>Pezizomycotina</taxon>
        <taxon>Sordariomycetes</taxon>
        <taxon>Sordariomycetidae</taxon>
        <taxon>Coniochaetales</taxon>
        <taxon>Coniochaetaceae</taxon>
        <taxon>Coniochaeta</taxon>
    </lineage>
</organism>
<dbReference type="EMBL" id="KV875096">
    <property type="protein sequence ID" value="OIW30584.1"/>
    <property type="molecule type" value="Genomic_DNA"/>
</dbReference>